<reference evidence="1" key="2">
    <citation type="journal article" date="2022" name="New Phytol.">
        <title>Evolutionary transition to the ectomycorrhizal habit in the genomes of a hyperdiverse lineage of mushroom-forming fungi.</title>
        <authorList>
            <person name="Looney B."/>
            <person name="Miyauchi S."/>
            <person name="Morin E."/>
            <person name="Drula E."/>
            <person name="Courty P.E."/>
            <person name="Kohler A."/>
            <person name="Kuo A."/>
            <person name="LaButti K."/>
            <person name="Pangilinan J."/>
            <person name="Lipzen A."/>
            <person name="Riley R."/>
            <person name="Andreopoulos W."/>
            <person name="He G."/>
            <person name="Johnson J."/>
            <person name="Nolan M."/>
            <person name="Tritt A."/>
            <person name="Barry K.W."/>
            <person name="Grigoriev I.V."/>
            <person name="Nagy L.G."/>
            <person name="Hibbett D."/>
            <person name="Henrissat B."/>
            <person name="Matheny P.B."/>
            <person name="Labbe J."/>
            <person name="Martin F.M."/>
        </authorList>
    </citation>
    <scope>NUCLEOTIDE SEQUENCE</scope>
    <source>
        <strain evidence="1">HHB10654</strain>
    </source>
</reference>
<sequence length="818" mass="90416">MFAVQTCALLGTPRDAIGTSLLHYCGLCFCELQSTRTLNIVPLKCNTSLSRQAREANGSTRARVIVHIWRTGIGRGCRKVDNTITGPGRMRSWVGPGKGDGLWGTGVQKTGNMMGEHNVENGDSIEYLSSRRSSTWKRYDLREDKEQALEAKASVHGYGLVLVRQTCDPAGSMEAASMKRDEVAEGNFVARHTFSGRRGWTVGCTGARRSIEGRRETQDDNGWPPSSPPTPREAIVGRVGDGPSGRASWRRIRLANRQLVEVKYTYVVSLLQGQPTGNRAFQRCAMPWTGYSGDRGQKGTDDVDVDRCLLYLPSTRIDKAMNDWSPGSRKEEQAALNHGDSYGDMVRRLDGPMTAIPREVDGWKNRDSRGLSRIGEIVADIRKPVLHGHRLSEGEEGTVRMNLSEPLFAVQQSYPGPDSLRPLPSIHTWFTDELDRASPVKTNTAMSAELQVSADGKAYQSSEPQQRNGFLPKLQTVVGLPHVGGIPVCPPFPRMSETGAVSEPLKSGSVGTGLNALPPGTCKCCNGIGGVSAICASCSECRHYGPTISRSPFGESHGTVDCAIKPRRPYPNAYQLPVVFSSETRERMTVRWTTTSIRGVETEVYQDDVAPRLPLIKGETVRRIRNAVVYGPVNHHGHVMPCGDIWVKASRPSVVSISLGNGNWIEWRGNERAEDVSHPLLPSRRLWFDFEDEFLWIKVGGIHARRTAWSANLRRSSESMLARGLLIEDGRPCPENVDAIVTIMDIPKPERTRMRNDVVACTFCYRAKAKCLSINDKVGCYRCRDLGLLCSRSGVSKHQKKRVTPAGDREKRIKKARV</sequence>
<comment type="caution">
    <text evidence="1">The sequence shown here is derived from an EMBL/GenBank/DDBJ whole genome shotgun (WGS) entry which is preliminary data.</text>
</comment>
<gene>
    <name evidence="1" type="ORF">BV25DRAFT_1835438</name>
</gene>
<dbReference type="EMBL" id="MU277191">
    <property type="protein sequence ID" value="KAI0067132.1"/>
    <property type="molecule type" value="Genomic_DNA"/>
</dbReference>
<proteinExistence type="predicted"/>
<keyword evidence="2" id="KW-1185">Reference proteome</keyword>
<dbReference type="Proteomes" id="UP000814140">
    <property type="component" value="Unassembled WGS sequence"/>
</dbReference>
<evidence type="ECO:0000313" key="1">
    <source>
        <dbReference type="EMBL" id="KAI0067132.1"/>
    </source>
</evidence>
<accession>A0ACB8TFD4</accession>
<reference evidence="1" key="1">
    <citation type="submission" date="2021-03" db="EMBL/GenBank/DDBJ databases">
        <authorList>
            <consortium name="DOE Joint Genome Institute"/>
            <person name="Ahrendt S."/>
            <person name="Looney B.P."/>
            <person name="Miyauchi S."/>
            <person name="Morin E."/>
            <person name="Drula E."/>
            <person name="Courty P.E."/>
            <person name="Chicoki N."/>
            <person name="Fauchery L."/>
            <person name="Kohler A."/>
            <person name="Kuo A."/>
            <person name="Labutti K."/>
            <person name="Pangilinan J."/>
            <person name="Lipzen A."/>
            <person name="Riley R."/>
            <person name="Andreopoulos W."/>
            <person name="He G."/>
            <person name="Johnson J."/>
            <person name="Barry K.W."/>
            <person name="Grigoriev I.V."/>
            <person name="Nagy L."/>
            <person name="Hibbett D."/>
            <person name="Henrissat B."/>
            <person name="Matheny P.B."/>
            <person name="Labbe J."/>
            <person name="Martin F."/>
        </authorList>
    </citation>
    <scope>NUCLEOTIDE SEQUENCE</scope>
    <source>
        <strain evidence="1">HHB10654</strain>
    </source>
</reference>
<protein>
    <submittedName>
        <fullName evidence="1">Uncharacterized protein</fullName>
    </submittedName>
</protein>
<evidence type="ECO:0000313" key="2">
    <source>
        <dbReference type="Proteomes" id="UP000814140"/>
    </source>
</evidence>
<organism evidence="1 2">
    <name type="scientific">Artomyces pyxidatus</name>
    <dbReference type="NCBI Taxonomy" id="48021"/>
    <lineage>
        <taxon>Eukaryota</taxon>
        <taxon>Fungi</taxon>
        <taxon>Dikarya</taxon>
        <taxon>Basidiomycota</taxon>
        <taxon>Agaricomycotina</taxon>
        <taxon>Agaricomycetes</taxon>
        <taxon>Russulales</taxon>
        <taxon>Auriscalpiaceae</taxon>
        <taxon>Artomyces</taxon>
    </lineage>
</organism>
<name>A0ACB8TFD4_9AGAM</name>